<feature type="region of interest" description="Disordered" evidence="1">
    <location>
        <begin position="803"/>
        <end position="837"/>
    </location>
</feature>
<sequence>MYQLGMLSHMQLRYAESTLAKPGCSTATALGTSISTSIRASNHCTRTRHQPAGRSLGSSFAKNSLDGYDMDNVDLQAGAIYACLKDHLPLPNTFRLLDIQVSLNGATVIGIPEVRIRGEGKQKYYYAGGFQRIQLSELREWLMQGLIKPSNLQLPPFWMMSDEQLTVRFSRTKNSEDRPKALKTRDFKWSLIEPIVPPPLGTGAIPPNLSYLDSLVTERAKAAGVSPGQVFDALHRFYAFHCLTNSLLPNRLGRCGNPGQKRVGKNSKLGRKNTAAKLGDDEQRGLMLTHDDIQHIEDCFQLISPGTTSKDAYDLMGRMFYNSGNEYKNGVVMPQLLPKHLRPTYNEFMYRGTQSVADGGAARRIMGEGKWLRDFRPLSGTATDGLTAIGQTGSVDASPIDVHTVSITNPCQPIGVGRAVFVRDVYSGLFVGWSLSINNPKAEDAKLAILRAAESKKNQLRKYGLNFPESDFPSIFFSRYHSDNGELRCKDAMFSIGDELKRSIEYVPARRADLNSPSETGHQLRHKTLDQKLPGATFGRQRERGETPPIENAVLSRFAYMRMLLDWVHWYNVRKQLPLSEIPAEMRRDFASRKEELPRNRLGIFKWAITNGYSTGRPLPLDLLRAHLLPRYKASIRRDGIVLHRPATGDVVELLRGARFNDAYLVESGMMREAIHRRTTHIEVRADPDDLSCVYIIDDNGIHCIPNILGDALLIKEGTISDLCGLNDEERLLNVLSAGKVDQDNADLASMREETVMKEHERQKAHAAALEATEARRPPLGIKEAQAEEKRSSLDAALADYATFAPTSEPEPPSPPRPDIQDSASSPTSSTLNSLEQHRMNKLLEFMGGKAQS</sequence>
<comment type="caution">
    <text evidence="2">The sequence shown here is derived from an EMBL/GenBank/DDBJ whole genome shotgun (WGS) entry which is preliminary data.</text>
</comment>
<evidence type="ECO:0000256" key="1">
    <source>
        <dbReference type="SAM" id="MobiDB-lite"/>
    </source>
</evidence>
<evidence type="ECO:0008006" key="4">
    <source>
        <dbReference type="Google" id="ProtNLM"/>
    </source>
</evidence>
<protein>
    <recommendedName>
        <fullName evidence="4">Integrase catalytic domain-containing protein</fullName>
    </recommendedName>
</protein>
<proteinExistence type="predicted"/>
<evidence type="ECO:0000313" key="3">
    <source>
        <dbReference type="Proteomes" id="UP000475582"/>
    </source>
</evidence>
<accession>A0A6L6PG34</accession>
<feature type="compositionally biased region" description="Pro residues" evidence="1">
    <location>
        <begin position="809"/>
        <end position="818"/>
    </location>
</feature>
<keyword evidence="3" id="KW-1185">Reference proteome</keyword>
<dbReference type="EMBL" id="WNKY01000005">
    <property type="protein sequence ID" value="MTV37531.1"/>
    <property type="molecule type" value="Genomic_DNA"/>
</dbReference>
<evidence type="ECO:0000313" key="2">
    <source>
        <dbReference type="EMBL" id="MTV37531.1"/>
    </source>
</evidence>
<dbReference type="Proteomes" id="UP000475582">
    <property type="component" value="Unassembled WGS sequence"/>
</dbReference>
<gene>
    <name evidence="2" type="ORF">GM676_08030</name>
</gene>
<dbReference type="AlphaFoldDB" id="A0A6L6PG34"/>
<feature type="compositionally biased region" description="Low complexity" evidence="1">
    <location>
        <begin position="823"/>
        <end position="835"/>
    </location>
</feature>
<name>A0A6L6PG34_9BURK</name>
<organism evidence="2 3">
    <name type="scientific">Duganella radicis</name>
    <dbReference type="NCBI Taxonomy" id="551988"/>
    <lineage>
        <taxon>Bacteria</taxon>
        <taxon>Pseudomonadati</taxon>
        <taxon>Pseudomonadota</taxon>
        <taxon>Betaproteobacteria</taxon>
        <taxon>Burkholderiales</taxon>
        <taxon>Oxalobacteraceae</taxon>
        <taxon>Telluria group</taxon>
        <taxon>Duganella</taxon>
    </lineage>
</organism>
<dbReference type="OrthoDB" id="5439087at2"/>
<feature type="region of interest" description="Disordered" evidence="1">
    <location>
        <begin position="765"/>
        <end position="789"/>
    </location>
</feature>
<reference evidence="2 3" key="1">
    <citation type="submission" date="2019-11" db="EMBL/GenBank/DDBJ databases">
        <title>Type strains purchased from KCTC, JCM and DSMZ.</title>
        <authorList>
            <person name="Lu H."/>
        </authorList>
    </citation>
    <scope>NUCLEOTIDE SEQUENCE [LARGE SCALE GENOMIC DNA]</scope>
    <source>
        <strain evidence="2 3">KCTC 22382</strain>
    </source>
</reference>